<dbReference type="RefSeq" id="WP_266000169.1">
    <property type="nucleotide sequence ID" value="NZ_JAPJDN010000037.1"/>
</dbReference>
<dbReference type="Proteomes" id="UP001300745">
    <property type="component" value="Unassembled WGS sequence"/>
</dbReference>
<dbReference type="GO" id="GO:0032259">
    <property type="term" value="P:methylation"/>
    <property type="evidence" value="ECO:0007669"/>
    <property type="project" value="UniProtKB-KW"/>
</dbReference>
<comment type="caution">
    <text evidence="1">The sequence shown here is derived from an EMBL/GenBank/DDBJ whole genome shotgun (WGS) entry which is preliminary data.</text>
</comment>
<protein>
    <submittedName>
        <fullName evidence="1">Class I SAM-dependent methyltransferase</fullName>
    </submittedName>
</protein>
<dbReference type="EMBL" id="JAPJDO010000037">
    <property type="protein sequence ID" value="MCX2940333.1"/>
    <property type="molecule type" value="Genomic_DNA"/>
</dbReference>
<evidence type="ECO:0000313" key="2">
    <source>
        <dbReference type="Proteomes" id="UP001300745"/>
    </source>
</evidence>
<keyword evidence="2" id="KW-1185">Reference proteome</keyword>
<organism evidence="1 2">
    <name type="scientific">Mycobacterium pinniadriaticum</name>
    <dbReference type="NCBI Taxonomy" id="2994102"/>
    <lineage>
        <taxon>Bacteria</taxon>
        <taxon>Bacillati</taxon>
        <taxon>Actinomycetota</taxon>
        <taxon>Actinomycetes</taxon>
        <taxon>Mycobacteriales</taxon>
        <taxon>Mycobacteriaceae</taxon>
        <taxon>Mycobacterium</taxon>
    </lineage>
</organism>
<keyword evidence="1" id="KW-0489">Methyltransferase</keyword>
<accession>A0ABT3SME0</accession>
<dbReference type="InterPro" id="IPR029063">
    <property type="entry name" value="SAM-dependent_MTases_sf"/>
</dbReference>
<dbReference type="Gene3D" id="3.40.50.150">
    <property type="entry name" value="Vaccinia Virus protein VP39"/>
    <property type="match status" value="1"/>
</dbReference>
<name>A0ABT3SME0_9MYCO</name>
<dbReference type="GO" id="GO:0008168">
    <property type="term" value="F:methyltransferase activity"/>
    <property type="evidence" value="ECO:0007669"/>
    <property type="project" value="UniProtKB-KW"/>
</dbReference>
<dbReference type="SUPFAM" id="SSF53335">
    <property type="entry name" value="S-adenosyl-L-methionine-dependent methyltransferases"/>
    <property type="match status" value="1"/>
</dbReference>
<reference evidence="1 2" key="1">
    <citation type="submission" date="2022-11" db="EMBL/GenBank/DDBJ databases">
        <title>Mycobacterium sp. nov.</title>
        <authorList>
            <person name="Papic B."/>
            <person name="Spicic S."/>
            <person name="Duvnjak S."/>
        </authorList>
    </citation>
    <scope>NUCLEOTIDE SEQUENCE [LARGE SCALE GENOMIC DNA]</scope>
    <source>
        <strain evidence="1 2">CVI_P4</strain>
    </source>
</reference>
<gene>
    <name evidence="1" type="ORF">ORI27_26920</name>
</gene>
<keyword evidence="1" id="KW-0808">Transferase</keyword>
<proteinExistence type="predicted"/>
<evidence type="ECO:0000313" key="1">
    <source>
        <dbReference type="EMBL" id="MCX2940333.1"/>
    </source>
</evidence>
<dbReference type="CDD" id="cd02440">
    <property type="entry name" value="AdoMet_MTases"/>
    <property type="match status" value="1"/>
</dbReference>
<sequence>MINTKRLTVNACNAEEVSVPTLSEIMDTNRSDKGTATGEAHGYTAYYERWLEALRNEPLRVLEIGVCDPRMPGASLKGWYEYFPHAKIFGYDIVDGHRFDNDRVVTFVGDQSDRRDLERFVEFSGGEFDVIIDDGSHRAMHQQVSLAYLFPHLKPGGQYIIEDMHVAPNTVRLLRGMQRNLPGDRTSGSDLARRIKAFTTAARDGALLFPVFGVWPRAPYIAPHEVEEIRTNTTRLDLVCDNKLARFIKKREG</sequence>